<dbReference type="Proteomes" id="UP001396334">
    <property type="component" value="Unassembled WGS sequence"/>
</dbReference>
<evidence type="ECO:0000313" key="2">
    <source>
        <dbReference type="Proteomes" id="UP001396334"/>
    </source>
</evidence>
<reference evidence="1 2" key="1">
    <citation type="journal article" date="2024" name="G3 (Bethesda)">
        <title>Genome assembly of Hibiscus sabdariffa L. provides insights into metabolisms of medicinal natural products.</title>
        <authorList>
            <person name="Kim T."/>
        </authorList>
    </citation>
    <scope>NUCLEOTIDE SEQUENCE [LARGE SCALE GENOMIC DNA]</scope>
    <source>
        <strain evidence="1">TK-2024</strain>
        <tissue evidence="1">Old leaves</tissue>
    </source>
</reference>
<dbReference type="EMBL" id="JBBPBN010000034">
    <property type="protein sequence ID" value="KAK9002976.1"/>
    <property type="molecule type" value="Genomic_DNA"/>
</dbReference>
<protein>
    <submittedName>
        <fullName evidence="1">Uncharacterized protein</fullName>
    </submittedName>
</protein>
<sequence>MHKFPCIVEINVDPFLEFQVQKLINAITMNKVPPNHLHYRAKMQNVVNILNRIGTHKARTIVSHVPSSTLGVSKNLGVT</sequence>
<gene>
    <name evidence="1" type="ORF">V6N11_060550</name>
</gene>
<evidence type="ECO:0000313" key="1">
    <source>
        <dbReference type="EMBL" id="KAK9002976.1"/>
    </source>
</evidence>
<comment type="caution">
    <text evidence="1">The sequence shown here is derived from an EMBL/GenBank/DDBJ whole genome shotgun (WGS) entry which is preliminary data.</text>
</comment>
<organism evidence="1 2">
    <name type="scientific">Hibiscus sabdariffa</name>
    <name type="common">roselle</name>
    <dbReference type="NCBI Taxonomy" id="183260"/>
    <lineage>
        <taxon>Eukaryota</taxon>
        <taxon>Viridiplantae</taxon>
        <taxon>Streptophyta</taxon>
        <taxon>Embryophyta</taxon>
        <taxon>Tracheophyta</taxon>
        <taxon>Spermatophyta</taxon>
        <taxon>Magnoliopsida</taxon>
        <taxon>eudicotyledons</taxon>
        <taxon>Gunneridae</taxon>
        <taxon>Pentapetalae</taxon>
        <taxon>rosids</taxon>
        <taxon>malvids</taxon>
        <taxon>Malvales</taxon>
        <taxon>Malvaceae</taxon>
        <taxon>Malvoideae</taxon>
        <taxon>Hibiscus</taxon>
    </lineage>
</organism>
<accession>A0ABR2QR90</accession>
<keyword evidence="2" id="KW-1185">Reference proteome</keyword>
<proteinExistence type="predicted"/>
<name>A0ABR2QR90_9ROSI</name>